<protein>
    <submittedName>
        <fullName evidence="1">Uncharacterized protein</fullName>
    </submittedName>
</protein>
<evidence type="ECO:0000313" key="1">
    <source>
        <dbReference type="EMBL" id="GIQ80866.1"/>
    </source>
</evidence>
<feature type="non-terminal residue" evidence="1">
    <location>
        <position position="1"/>
    </location>
</feature>
<comment type="caution">
    <text evidence="1">The sequence shown here is derived from an EMBL/GenBank/DDBJ whole genome shotgun (WGS) entry which is preliminary data.</text>
</comment>
<dbReference type="EMBL" id="BDIP01000258">
    <property type="protein sequence ID" value="GIQ80866.1"/>
    <property type="molecule type" value="Genomic_DNA"/>
</dbReference>
<accession>A0A9K3CPB3</accession>
<sequence>MLRSQTSLVTICSWMEIDTGADVPCVVETVKAVETVAETTEPVAVEPLVPLANPNTIGKNDHVALRCPDGSFSMARAGGGQVGVSSFRVPCRCLIGLTYGCWYEYDEVLEQCVRLCGNPEDMVTEDVIDGGDAIPSTLLKSEGGQTVDAEALTKQGSGSASIIDALKDGSASFENK</sequence>
<dbReference type="Proteomes" id="UP000265618">
    <property type="component" value="Unassembled WGS sequence"/>
</dbReference>
<reference evidence="1 2" key="1">
    <citation type="journal article" date="2018" name="PLoS ONE">
        <title>The draft genome of Kipferlia bialata reveals reductive genome evolution in fornicate parasites.</title>
        <authorList>
            <person name="Tanifuji G."/>
            <person name="Takabayashi S."/>
            <person name="Kume K."/>
            <person name="Takagi M."/>
            <person name="Nakayama T."/>
            <person name="Kamikawa R."/>
            <person name="Inagaki Y."/>
            <person name="Hashimoto T."/>
        </authorList>
    </citation>
    <scope>NUCLEOTIDE SEQUENCE [LARGE SCALE GENOMIC DNA]</scope>
    <source>
        <strain evidence="1">NY0173</strain>
    </source>
</reference>
<keyword evidence="2" id="KW-1185">Reference proteome</keyword>
<dbReference type="AlphaFoldDB" id="A0A9K3CPB3"/>
<gene>
    <name evidence="1" type="ORF">KIPB_001736</name>
</gene>
<name>A0A9K3CPB3_9EUKA</name>
<evidence type="ECO:0000313" key="2">
    <source>
        <dbReference type="Proteomes" id="UP000265618"/>
    </source>
</evidence>
<organism evidence="1 2">
    <name type="scientific">Kipferlia bialata</name>
    <dbReference type="NCBI Taxonomy" id="797122"/>
    <lineage>
        <taxon>Eukaryota</taxon>
        <taxon>Metamonada</taxon>
        <taxon>Carpediemonas-like organisms</taxon>
        <taxon>Kipferlia</taxon>
    </lineage>
</organism>
<proteinExistence type="predicted"/>